<protein>
    <submittedName>
        <fullName evidence="1">Uncharacterized protein</fullName>
    </submittedName>
</protein>
<comment type="caution">
    <text evidence="1">The sequence shown here is derived from an EMBL/GenBank/DDBJ whole genome shotgun (WGS) entry which is preliminary data.</text>
</comment>
<evidence type="ECO:0000313" key="1">
    <source>
        <dbReference type="EMBL" id="CAK6960010.1"/>
    </source>
</evidence>
<dbReference type="AlphaFoldDB" id="A0AAV1NLX4"/>
<sequence length="52" mass="6135">QCCRASLMSISLRMSHQNVSWTAESDDANHFQQLLPLTMMEVYWFTWLGIWA</sequence>
<feature type="non-terminal residue" evidence="1">
    <location>
        <position position="1"/>
    </location>
</feature>
<dbReference type="EMBL" id="CAWUFR010000043">
    <property type="protein sequence ID" value="CAK6960010.1"/>
    <property type="molecule type" value="Genomic_DNA"/>
</dbReference>
<evidence type="ECO:0000313" key="2">
    <source>
        <dbReference type="Proteomes" id="UP001314229"/>
    </source>
</evidence>
<feature type="non-terminal residue" evidence="1">
    <location>
        <position position="52"/>
    </location>
</feature>
<keyword evidence="2" id="KW-1185">Reference proteome</keyword>
<dbReference type="Proteomes" id="UP001314229">
    <property type="component" value="Unassembled WGS sequence"/>
</dbReference>
<accession>A0AAV1NLX4</accession>
<organism evidence="1 2">
    <name type="scientific">Scomber scombrus</name>
    <name type="common">Atlantic mackerel</name>
    <name type="synonym">Scomber vernalis</name>
    <dbReference type="NCBI Taxonomy" id="13677"/>
    <lineage>
        <taxon>Eukaryota</taxon>
        <taxon>Metazoa</taxon>
        <taxon>Chordata</taxon>
        <taxon>Craniata</taxon>
        <taxon>Vertebrata</taxon>
        <taxon>Euteleostomi</taxon>
        <taxon>Actinopterygii</taxon>
        <taxon>Neopterygii</taxon>
        <taxon>Teleostei</taxon>
        <taxon>Neoteleostei</taxon>
        <taxon>Acanthomorphata</taxon>
        <taxon>Pelagiaria</taxon>
        <taxon>Scombriformes</taxon>
        <taxon>Scombridae</taxon>
        <taxon>Scomber</taxon>
    </lineage>
</organism>
<reference evidence="1 2" key="1">
    <citation type="submission" date="2024-01" db="EMBL/GenBank/DDBJ databases">
        <authorList>
            <person name="Alioto T."/>
            <person name="Alioto T."/>
            <person name="Gomez Garrido J."/>
        </authorList>
    </citation>
    <scope>NUCLEOTIDE SEQUENCE [LARGE SCALE GENOMIC DNA]</scope>
</reference>
<name>A0AAV1NLX4_SCOSC</name>
<proteinExistence type="predicted"/>
<gene>
    <name evidence="1" type="ORF">FSCOSCO3_A033168</name>
</gene>